<dbReference type="AlphaFoldDB" id="A0A2P2QKC7"/>
<evidence type="ECO:0000313" key="1">
    <source>
        <dbReference type="EMBL" id="MBX67450.1"/>
    </source>
</evidence>
<name>A0A2P2QKC7_RHIMU</name>
<organism evidence="1">
    <name type="scientific">Rhizophora mucronata</name>
    <name type="common">Asiatic mangrove</name>
    <dbReference type="NCBI Taxonomy" id="61149"/>
    <lineage>
        <taxon>Eukaryota</taxon>
        <taxon>Viridiplantae</taxon>
        <taxon>Streptophyta</taxon>
        <taxon>Embryophyta</taxon>
        <taxon>Tracheophyta</taxon>
        <taxon>Spermatophyta</taxon>
        <taxon>Magnoliopsida</taxon>
        <taxon>eudicotyledons</taxon>
        <taxon>Gunneridae</taxon>
        <taxon>Pentapetalae</taxon>
        <taxon>rosids</taxon>
        <taxon>fabids</taxon>
        <taxon>Malpighiales</taxon>
        <taxon>Rhizophoraceae</taxon>
        <taxon>Rhizophora</taxon>
    </lineage>
</organism>
<reference evidence="1" key="1">
    <citation type="submission" date="2018-02" db="EMBL/GenBank/DDBJ databases">
        <title>Rhizophora mucronata_Transcriptome.</title>
        <authorList>
            <person name="Meera S.P."/>
            <person name="Sreeshan A."/>
            <person name="Augustine A."/>
        </authorList>
    </citation>
    <scope>NUCLEOTIDE SEQUENCE</scope>
    <source>
        <tissue evidence="1">Leaf</tissue>
    </source>
</reference>
<protein>
    <submittedName>
        <fullName evidence="1">Uncharacterized protein</fullName>
    </submittedName>
</protein>
<dbReference type="EMBL" id="GGEC01086966">
    <property type="protein sequence ID" value="MBX67450.1"/>
    <property type="molecule type" value="Transcribed_RNA"/>
</dbReference>
<accession>A0A2P2QKC7</accession>
<proteinExistence type="predicted"/>
<sequence length="26" mass="3044">MMDVFLRYVLHCNLFRGTILNLTCGL</sequence>